<dbReference type="Proteomes" id="UP001595528">
    <property type="component" value="Unassembled WGS sequence"/>
</dbReference>
<organism evidence="4 5">
    <name type="scientific">Marinibaculum pumilum</name>
    <dbReference type="NCBI Taxonomy" id="1766165"/>
    <lineage>
        <taxon>Bacteria</taxon>
        <taxon>Pseudomonadati</taxon>
        <taxon>Pseudomonadota</taxon>
        <taxon>Alphaproteobacteria</taxon>
        <taxon>Rhodospirillales</taxon>
        <taxon>Rhodospirillaceae</taxon>
        <taxon>Marinibaculum</taxon>
    </lineage>
</organism>
<keyword evidence="4" id="KW-0378">Hydrolase</keyword>
<evidence type="ECO:0000259" key="3">
    <source>
        <dbReference type="Pfam" id="PF01551"/>
    </source>
</evidence>
<keyword evidence="2" id="KW-0812">Transmembrane</keyword>
<evidence type="ECO:0000256" key="2">
    <source>
        <dbReference type="SAM" id="Phobius"/>
    </source>
</evidence>
<sequence length="380" mass="39664">MAQSNLPDGFPGTAAPRTVRPRAAAVADMTPAERRWRMLGGGVATVAMLALLLAASPVWAQSDQAGDGRVQGEPPKPLGTMTVTTTTDRPGADGGTDGRVPVGTRGPSPEDNLQLPGKVEQQRVIVQERSGDTCVADIVCVTTEARDDYASVVADLTAPLIVTAFVDIDAGNIPNAPERVQALLEGEGRHVLTRLGPIPQEYRLSTLLRARLGAVGAQPDGTVYNLPFGAEKRREVIWVGSAGTALQQGYVQWAAEPGTAVRAARGGVVGAVRTQTMQGGLAEYPAIFGNMIAIVHDDGTVGVYGRLDFRGVQVRVGQRVAAGDIIGTTGLTGYGPDPGMSFTLLTPVGPGQELQVWPVQFQTADGVMTPTTGAEVSALR</sequence>
<feature type="domain" description="M23ase beta-sheet core" evidence="3">
    <location>
        <begin position="251"/>
        <end position="344"/>
    </location>
</feature>
<evidence type="ECO:0000313" key="5">
    <source>
        <dbReference type="Proteomes" id="UP001595528"/>
    </source>
</evidence>
<feature type="region of interest" description="Disordered" evidence="1">
    <location>
        <begin position="64"/>
        <end position="114"/>
    </location>
</feature>
<protein>
    <submittedName>
        <fullName evidence="4">M23 family metallopeptidase</fullName>
        <ecNumber evidence="4">3.4.-.-</ecNumber>
    </submittedName>
</protein>
<dbReference type="InterPro" id="IPR011055">
    <property type="entry name" value="Dup_hybrid_motif"/>
</dbReference>
<dbReference type="GO" id="GO:0016787">
    <property type="term" value="F:hydrolase activity"/>
    <property type="evidence" value="ECO:0007669"/>
    <property type="project" value="UniProtKB-KW"/>
</dbReference>
<dbReference type="CDD" id="cd12797">
    <property type="entry name" value="M23_peptidase"/>
    <property type="match status" value="1"/>
</dbReference>
<evidence type="ECO:0000256" key="1">
    <source>
        <dbReference type="SAM" id="MobiDB-lite"/>
    </source>
</evidence>
<dbReference type="Pfam" id="PF01551">
    <property type="entry name" value="Peptidase_M23"/>
    <property type="match status" value="1"/>
</dbReference>
<dbReference type="RefSeq" id="WP_379907071.1">
    <property type="nucleotide sequence ID" value="NZ_JBHRTR010000054.1"/>
</dbReference>
<dbReference type="Gene3D" id="2.70.70.10">
    <property type="entry name" value="Glucose Permease (Domain IIA)"/>
    <property type="match status" value="1"/>
</dbReference>
<dbReference type="PANTHER" id="PTHR21666:SF270">
    <property type="entry name" value="MUREIN HYDROLASE ACTIVATOR ENVC"/>
    <property type="match status" value="1"/>
</dbReference>
<dbReference type="EC" id="3.4.-.-" evidence="4"/>
<reference evidence="5" key="1">
    <citation type="journal article" date="2019" name="Int. J. Syst. Evol. Microbiol.">
        <title>The Global Catalogue of Microorganisms (GCM) 10K type strain sequencing project: providing services to taxonomists for standard genome sequencing and annotation.</title>
        <authorList>
            <consortium name="The Broad Institute Genomics Platform"/>
            <consortium name="The Broad Institute Genome Sequencing Center for Infectious Disease"/>
            <person name="Wu L."/>
            <person name="Ma J."/>
        </authorList>
    </citation>
    <scope>NUCLEOTIDE SEQUENCE [LARGE SCALE GENOMIC DNA]</scope>
    <source>
        <strain evidence="5">KCTC 42964</strain>
    </source>
</reference>
<evidence type="ECO:0000313" key="4">
    <source>
        <dbReference type="EMBL" id="MFC3231571.1"/>
    </source>
</evidence>
<name>A0ABV7LA63_9PROT</name>
<dbReference type="SUPFAM" id="SSF51261">
    <property type="entry name" value="Duplicated hybrid motif"/>
    <property type="match status" value="1"/>
</dbReference>
<dbReference type="PANTHER" id="PTHR21666">
    <property type="entry name" value="PEPTIDASE-RELATED"/>
    <property type="match status" value="1"/>
</dbReference>
<dbReference type="InterPro" id="IPR050570">
    <property type="entry name" value="Cell_wall_metabolism_enzyme"/>
</dbReference>
<accession>A0ABV7LA63</accession>
<comment type="caution">
    <text evidence="4">The sequence shown here is derived from an EMBL/GenBank/DDBJ whole genome shotgun (WGS) entry which is preliminary data.</text>
</comment>
<feature type="transmembrane region" description="Helical" evidence="2">
    <location>
        <begin position="39"/>
        <end position="60"/>
    </location>
</feature>
<dbReference type="EMBL" id="JBHRTR010000054">
    <property type="protein sequence ID" value="MFC3231571.1"/>
    <property type="molecule type" value="Genomic_DNA"/>
</dbReference>
<keyword evidence="5" id="KW-1185">Reference proteome</keyword>
<proteinExistence type="predicted"/>
<gene>
    <name evidence="4" type="ORF">ACFOGJ_30265</name>
</gene>
<keyword evidence="2" id="KW-0472">Membrane</keyword>
<keyword evidence="2" id="KW-1133">Transmembrane helix</keyword>
<dbReference type="InterPro" id="IPR016047">
    <property type="entry name" value="M23ase_b-sheet_dom"/>
</dbReference>